<evidence type="ECO:0000313" key="3">
    <source>
        <dbReference type="Proteomes" id="UP000234505"/>
    </source>
</evidence>
<dbReference type="EMBL" id="PIDS01002316">
    <property type="protein sequence ID" value="PLL15373.1"/>
    <property type="molecule type" value="Genomic_DNA"/>
</dbReference>
<feature type="region of interest" description="Disordered" evidence="1">
    <location>
        <begin position="23"/>
        <end position="42"/>
    </location>
</feature>
<feature type="non-terminal residue" evidence="2">
    <location>
        <position position="136"/>
    </location>
</feature>
<comment type="caution">
    <text evidence="2">The sequence shown here is derived from an EMBL/GenBank/DDBJ whole genome shotgun (WGS) entry which is preliminary data.</text>
</comment>
<evidence type="ECO:0000313" key="2">
    <source>
        <dbReference type="EMBL" id="PLL15373.1"/>
    </source>
</evidence>
<gene>
    <name evidence="2" type="ORF">CWN50_36320</name>
</gene>
<protein>
    <submittedName>
        <fullName evidence="2">Uncharacterized protein</fullName>
    </submittedName>
</protein>
<accession>A0A2J4P9E0</accession>
<organism evidence="2 3">
    <name type="scientific">Klebsiella michiganensis</name>
    <dbReference type="NCBI Taxonomy" id="1134687"/>
    <lineage>
        <taxon>Bacteria</taxon>
        <taxon>Pseudomonadati</taxon>
        <taxon>Pseudomonadota</taxon>
        <taxon>Gammaproteobacteria</taxon>
        <taxon>Enterobacterales</taxon>
        <taxon>Enterobacteriaceae</taxon>
        <taxon>Klebsiella/Raoultella group</taxon>
        <taxon>Klebsiella</taxon>
    </lineage>
</organism>
<evidence type="ECO:0000256" key="1">
    <source>
        <dbReference type="SAM" id="MobiDB-lite"/>
    </source>
</evidence>
<dbReference type="AlphaFoldDB" id="A0A2J4P9E0"/>
<reference evidence="2 3" key="1">
    <citation type="submission" date="2017-11" db="EMBL/GenBank/DDBJ databases">
        <authorList>
            <person name="Han C.G."/>
        </authorList>
    </citation>
    <scope>NUCLEOTIDE SEQUENCE [LARGE SCALE GENOMIC DNA]</scope>
    <source>
        <strain evidence="2 3">A11</strain>
    </source>
</reference>
<sequence length="136" mass="14950">MADNKYSIDDFEDGQDYQIEDFQDTDAVGETAPPATSTPSNRNQAATVALLNSNDPVQQMATYQAVNAELVNHGTSPTMQDITEQVTANEQAAMQRTTAQYLADPSISDEWKQNAIHAVNDRNNPMYNPRALLGTK</sequence>
<reference evidence="2 3" key="2">
    <citation type="submission" date="2018-01" db="EMBL/GenBank/DDBJ databases">
        <title>Genomic study of Klebsiella pneumoniae.</title>
        <authorList>
            <person name="Yang Y."/>
            <person name="Bicalho R."/>
        </authorList>
    </citation>
    <scope>NUCLEOTIDE SEQUENCE [LARGE SCALE GENOMIC DNA]</scope>
    <source>
        <strain evidence="2 3">A11</strain>
    </source>
</reference>
<name>A0A2J4P9E0_9ENTR</name>
<dbReference type="Proteomes" id="UP000234505">
    <property type="component" value="Unassembled WGS sequence"/>
</dbReference>
<proteinExistence type="predicted"/>